<organism evidence="1">
    <name type="scientific">Pithovirus LCDPAC02</name>
    <dbReference type="NCBI Taxonomy" id="2506601"/>
    <lineage>
        <taxon>Viruses</taxon>
        <taxon>Pithoviruses</taxon>
    </lineage>
</organism>
<protein>
    <submittedName>
        <fullName evidence="1">Uncharacterized protein</fullName>
    </submittedName>
</protein>
<sequence>MDNSLKNMKITFEKKLPTIIEDKKLDLIEDKKLELSQVFYGEVICASIIATGKRKGLKCVKRAKYSAILDGLTKHLCGIHCRKIDNVSEIPKKDKSKVIKNMVTKPKSKKLTKKQHENRNYVKGYRDNMLDISSEFLNLLSKEEDYSKFGDIIGYTINPGRNPNLLIFELEAKNNEKIEKYILYFVNGQYDKLICNYKDVLISKSNFVKRNITLFEKIENFKFKILKFDLKNGTYMVQYRNNKKTFGTMDDLEQ</sequence>
<reference evidence="1" key="1">
    <citation type="journal article" date="2019" name="MBio">
        <title>Virus Genomes from Deep Sea Sediments Expand the Ocean Megavirome and Support Independent Origins of Viral Gigantism.</title>
        <authorList>
            <person name="Backstrom D."/>
            <person name="Yutin N."/>
            <person name="Jorgensen S.L."/>
            <person name="Dharamshi J."/>
            <person name="Homa F."/>
            <person name="Zaremba-Niedwiedzka K."/>
            <person name="Spang A."/>
            <person name="Wolf Y.I."/>
            <person name="Koonin E.V."/>
            <person name="Ettema T.J."/>
        </authorList>
    </citation>
    <scope>NUCLEOTIDE SEQUENCE</scope>
</reference>
<evidence type="ECO:0000313" key="1">
    <source>
        <dbReference type="EMBL" id="QBK84979.1"/>
    </source>
</evidence>
<accession>A0A481YPD4</accession>
<gene>
    <name evidence="1" type="ORF">LCDPAC02_01780</name>
</gene>
<proteinExistence type="predicted"/>
<dbReference type="EMBL" id="MK500301">
    <property type="protein sequence ID" value="QBK84979.1"/>
    <property type="molecule type" value="Genomic_DNA"/>
</dbReference>
<name>A0A481YPD4_9VIRU</name>